<dbReference type="EMBL" id="MU865305">
    <property type="protein sequence ID" value="KAK4229691.1"/>
    <property type="molecule type" value="Genomic_DNA"/>
</dbReference>
<protein>
    <submittedName>
        <fullName evidence="2">Uncharacterized protein</fullName>
    </submittedName>
</protein>
<gene>
    <name evidence="2" type="ORF">QBC38DRAFT_507972</name>
</gene>
<feature type="region of interest" description="Disordered" evidence="1">
    <location>
        <begin position="490"/>
        <end position="528"/>
    </location>
</feature>
<proteinExistence type="predicted"/>
<evidence type="ECO:0000313" key="2">
    <source>
        <dbReference type="EMBL" id="KAK4229691.1"/>
    </source>
</evidence>
<dbReference type="AlphaFoldDB" id="A0AAN7BUI3"/>
<evidence type="ECO:0000313" key="3">
    <source>
        <dbReference type="Proteomes" id="UP001301958"/>
    </source>
</evidence>
<evidence type="ECO:0000256" key="1">
    <source>
        <dbReference type="SAM" id="MobiDB-lite"/>
    </source>
</evidence>
<feature type="compositionally biased region" description="Basic residues" evidence="1">
    <location>
        <begin position="499"/>
        <end position="521"/>
    </location>
</feature>
<organism evidence="2 3">
    <name type="scientific">Podospora fimiseda</name>
    <dbReference type="NCBI Taxonomy" id="252190"/>
    <lineage>
        <taxon>Eukaryota</taxon>
        <taxon>Fungi</taxon>
        <taxon>Dikarya</taxon>
        <taxon>Ascomycota</taxon>
        <taxon>Pezizomycotina</taxon>
        <taxon>Sordariomycetes</taxon>
        <taxon>Sordariomycetidae</taxon>
        <taxon>Sordariales</taxon>
        <taxon>Podosporaceae</taxon>
        <taxon>Podospora</taxon>
    </lineage>
</organism>
<feature type="region of interest" description="Disordered" evidence="1">
    <location>
        <begin position="595"/>
        <end position="614"/>
    </location>
</feature>
<accession>A0AAN7BUI3</accession>
<feature type="compositionally biased region" description="Polar residues" evidence="1">
    <location>
        <begin position="351"/>
        <end position="362"/>
    </location>
</feature>
<feature type="region of interest" description="Disordered" evidence="1">
    <location>
        <begin position="62"/>
        <end position="82"/>
    </location>
</feature>
<keyword evidence="3" id="KW-1185">Reference proteome</keyword>
<feature type="compositionally biased region" description="Low complexity" evidence="1">
    <location>
        <begin position="69"/>
        <end position="82"/>
    </location>
</feature>
<name>A0AAN7BUI3_9PEZI</name>
<reference evidence="2" key="2">
    <citation type="submission" date="2023-05" db="EMBL/GenBank/DDBJ databases">
        <authorList>
            <consortium name="Lawrence Berkeley National Laboratory"/>
            <person name="Steindorff A."/>
            <person name="Hensen N."/>
            <person name="Bonometti L."/>
            <person name="Westerberg I."/>
            <person name="Brannstrom I.O."/>
            <person name="Guillou S."/>
            <person name="Cros-Aarteil S."/>
            <person name="Calhoun S."/>
            <person name="Haridas S."/>
            <person name="Kuo A."/>
            <person name="Mondo S."/>
            <person name="Pangilinan J."/>
            <person name="Riley R."/>
            <person name="Labutti K."/>
            <person name="Andreopoulos B."/>
            <person name="Lipzen A."/>
            <person name="Chen C."/>
            <person name="Yanf M."/>
            <person name="Daum C."/>
            <person name="Ng V."/>
            <person name="Clum A."/>
            <person name="Ohm R."/>
            <person name="Martin F."/>
            <person name="Silar P."/>
            <person name="Natvig D."/>
            <person name="Lalanne C."/>
            <person name="Gautier V."/>
            <person name="Ament-Velasquez S.L."/>
            <person name="Kruys A."/>
            <person name="Hutchinson M.I."/>
            <person name="Powell A.J."/>
            <person name="Barry K."/>
            <person name="Miller A.N."/>
            <person name="Grigoriev I.V."/>
            <person name="Debuchy R."/>
            <person name="Gladieux P."/>
            <person name="Thoren M.H."/>
            <person name="Johannesson H."/>
        </authorList>
    </citation>
    <scope>NUCLEOTIDE SEQUENCE</scope>
    <source>
        <strain evidence="2">CBS 990.96</strain>
    </source>
</reference>
<sequence length="637" mass="70988">MNTDANVIVESPLVEDFLDCDKLGSDSDSETASTEPASPKRALKRLRIHVDMASTQYLRPGVHHHHHLSGSNCGSGPSSVSYSSPELDPYSAVCIHESPSLHFFTADHQIQQQASGVSSFNYPAAADSSLLTPVSSAASPPLQSRASSVKPMRNYHQTAVPGPQVPTPPNSSKMYYSGYEVNTSSQGSSPMTVHPAVTESGHFDMSYMAAHSPPTSHHPSSPKSDVPPPIDPYLGHFTVSGTNGEEVTHHSFQDYHTFNVEVAPPQAYLGQHPPHHMHHRMPSNGGHPPVLAQPHPSHFRANTTPRIGGIEDLRDPSVLLGGYPSHPALSPGRRPQQRKKPTPARKPARTPKSTPQIGSEGQNALDDGDKEELTLRDDAPEDDKYLFQLRKEFISEKGKGMWEEMKAKYSEKHQGNWEKAALQMKVSRAVAKFGVWPKQEIERLKEAHRYFEEKRYQFILTRMKENGGCRVWDWKPQHIEAMLVKLGMEEPTVDEKSGSRRRKNKVASRRRAGSQNTHHHSNIMGDWSKGLGLHHAGIHGHPGNMSSRQASFDMDDISVAPTFSSEQENEYLDHIFNNKQVKMDGSLSPEVMELSYDDESSQSNIREPNQQRSERVARQACEQMIQTRVPEHTYVSL</sequence>
<feature type="compositionally biased region" description="Polar residues" evidence="1">
    <location>
        <begin position="601"/>
        <end position="611"/>
    </location>
</feature>
<comment type="caution">
    <text evidence="2">The sequence shown here is derived from an EMBL/GenBank/DDBJ whole genome shotgun (WGS) entry which is preliminary data.</text>
</comment>
<feature type="compositionally biased region" description="Basic residues" evidence="1">
    <location>
        <begin position="335"/>
        <end position="349"/>
    </location>
</feature>
<feature type="region of interest" description="Disordered" evidence="1">
    <location>
        <begin position="266"/>
        <end position="379"/>
    </location>
</feature>
<dbReference type="Proteomes" id="UP001301958">
    <property type="component" value="Unassembled WGS sequence"/>
</dbReference>
<reference evidence="2" key="1">
    <citation type="journal article" date="2023" name="Mol. Phylogenet. Evol.">
        <title>Genome-scale phylogeny and comparative genomics of the fungal order Sordariales.</title>
        <authorList>
            <person name="Hensen N."/>
            <person name="Bonometti L."/>
            <person name="Westerberg I."/>
            <person name="Brannstrom I.O."/>
            <person name="Guillou S."/>
            <person name="Cros-Aarteil S."/>
            <person name="Calhoun S."/>
            <person name="Haridas S."/>
            <person name="Kuo A."/>
            <person name="Mondo S."/>
            <person name="Pangilinan J."/>
            <person name="Riley R."/>
            <person name="LaButti K."/>
            <person name="Andreopoulos B."/>
            <person name="Lipzen A."/>
            <person name="Chen C."/>
            <person name="Yan M."/>
            <person name="Daum C."/>
            <person name="Ng V."/>
            <person name="Clum A."/>
            <person name="Steindorff A."/>
            <person name="Ohm R.A."/>
            <person name="Martin F."/>
            <person name="Silar P."/>
            <person name="Natvig D.O."/>
            <person name="Lalanne C."/>
            <person name="Gautier V."/>
            <person name="Ament-Velasquez S.L."/>
            <person name="Kruys A."/>
            <person name="Hutchinson M.I."/>
            <person name="Powell A.J."/>
            <person name="Barry K."/>
            <person name="Miller A.N."/>
            <person name="Grigoriev I.V."/>
            <person name="Debuchy R."/>
            <person name="Gladieux P."/>
            <person name="Hiltunen Thoren M."/>
            <person name="Johannesson H."/>
        </authorList>
    </citation>
    <scope>NUCLEOTIDE SEQUENCE</scope>
    <source>
        <strain evidence="2">CBS 990.96</strain>
    </source>
</reference>